<feature type="domain" description="FAD-binding FR-type" evidence="2">
    <location>
        <begin position="107"/>
        <end position="230"/>
    </location>
</feature>
<dbReference type="InterPro" id="IPR013113">
    <property type="entry name" value="SIP_FAD-bd"/>
</dbReference>
<dbReference type="GO" id="GO:0016491">
    <property type="term" value="F:oxidoreductase activity"/>
    <property type="evidence" value="ECO:0007669"/>
    <property type="project" value="InterPro"/>
</dbReference>
<dbReference type="InterPro" id="IPR007037">
    <property type="entry name" value="SIP_rossman_dom"/>
</dbReference>
<proteinExistence type="inferred from homology"/>
<dbReference type="CDD" id="cd06193">
    <property type="entry name" value="siderophore_interacting"/>
    <property type="match status" value="1"/>
</dbReference>
<sequence>MSAPLTAGALADLSDPQDALQRLAAMAEGWGLNVRPSDAGGLAMRGEGWAVDILPAPGGLSLAAEAGDEAILRGLKEMAEFMLADLSAEAAERLRWSDGARPGAPAADFREWTYLRRHAVMPGLDRLVFACADAARYAGAPMHVRLLVPPCDGSAAQWPRQKPNGGLAWPAGEATLAARVYTVRRADAASGEIEVDAVVHGDDLLAGWAARARPGWRLGVLGPSGAPPLDGPLMAGADLCALPALARILAASAGREGLAVVAAPAEAAAYLAPPAGIALKILPPDAGAEALADAFLEAAEARPLSPSARWWFAAEAAGVRRVRGRLDALGVARGRRDCVAYWRA</sequence>
<dbReference type="PANTHER" id="PTHR30157:SF0">
    <property type="entry name" value="NADPH-DEPENDENT FERRIC-CHELATE REDUCTASE"/>
    <property type="match status" value="1"/>
</dbReference>
<dbReference type="OrthoDB" id="9814826at2"/>
<protein>
    <submittedName>
        <fullName evidence="3">NADPH-dependent ferric siderophore reductase, contains FAD-binding and SIP domains</fullName>
    </submittedName>
</protein>
<dbReference type="InterPro" id="IPR017927">
    <property type="entry name" value="FAD-bd_FR_type"/>
</dbReference>
<dbReference type="Pfam" id="PF04954">
    <property type="entry name" value="SIP"/>
    <property type="match status" value="1"/>
</dbReference>
<gene>
    <name evidence="3" type="ORF">SAMN05216258_101104</name>
</gene>
<dbReference type="PROSITE" id="PS51384">
    <property type="entry name" value="FAD_FR"/>
    <property type="match status" value="1"/>
</dbReference>
<keyword evidence="4" id="KW-1185">Reference proteome</keyword>
<comment type="similarity">
    <text evidence="1">Belongs to the SIP oxidoreductase family.</text>
</comment>
<dbReference type="Gene3D" id="2.40.30.10">
    <property type="entry name" value="Translation factors"/>
    <property type="match status" value="1"/>
</dbReference>
<accession>A0A1I3BIH9</accession>
<evidence type="ECO:0000313" key="3">
    <source>
        <dbReference type="EMBL" id="SFH61906.1"/>
    </source>
</evidence>
<evidence type="ECO:0000256" key="1">
    <source>
        <dbReference type="ARBA" id="ARBA00035644"/>
    </source>
</evidence>
<evidence type="ECO:0000259" key="2">
    <source>
        <dbReference type="PROSITE" id="PS51384"/>
    </source>
</evidence>
<dbReference type="RefSeq" id="WP_092856710.1">
    <property type="nucleotide sequence ID" value="NZ_FOQH01000001.1"/>
</dbReference>
<dbReference type="AlphaFoldDB" id="A0A1I3BIH9"/>
<dbReference type="STRING" id="1114924.SAMN05216258_101104"/>
<name>A0A1I3BIH9_9RHOB</name>
<dbReference type="Pfam" id="PF08021">
    <property type="entry name" value="FAD_binding_9"/>
    <property type="match status" value="1"/>
</dbReference>
<dbReference type="PANTHER" id="PTHR30157">
    <property type="entry name" value="FERRIC REDUCTASE, NADPH-DEPENDENT"/>
    <property type="match status" value="1"/>
</dbReference>
<dbReference type="InterPro" id="IPR039374">
    <property type="entry name" value="SIP_fam"/>
</dbReference>
<dbReference type="InterPro" id="IPR039261">
    <property type="entry name" value="FNR_nucleotide-bd"/>
</dbReference>
<dbReference type="EMBL" id="FOQH01000001">
    <property type="protein sequence ID" value="SFH61906.1"/>
    <property type="molecule type" value="Genomic_DNA"/>
</dbReference>
<dbReference type="Gene3D" id="3.40.50.80">
    <property type="entry name" value="Nucleotide-binding domain of ferredoxin-NADP reductase (FNR) module"/>
    <property type="match status" value="1"/>
</dbReference>
<reference evidence="3 4" key="1">
    <citation type="submission" date="2016-10" db="EMBL/GenBank/DDBJ databases">
        <authorList>
            <person name="de Groot N.N."/>
        </authorList>
    </citation>
    <scope>NUCLEOTIDE SEQUENCE [LARGE SCALE GENOMIC DNA]</scope>
    <source>
        <strain evidence="3 4">CGMCC 1.11030</strain>
    </source>
</reference>
<dbReference type="Proteomes" id="UP000199377">
    <property type="component" value="Unassembled WGS sequence"/>
</dbReference>
<evidence type="ECO:0000313" key="4">
    <source>
        <dbReference type="Proteomes" id="UP000199377"/>
    </source>
</evidence>
<organism evidence="3 4">
    <name type="scientific">Albimonas pacifica</name>
    <dbReference type="NCBI Taxonomy" id="1114924"/>
    <lineage>
        <taxon>Bacteria</taxon>
        <taxon>Pseudomonadati</taxon>
        <taxon>Pseudomonadota</taxon>
        <taxon>Alphaproteobacteria</taxon>
        <taxon>Rhodobacterales</taxon>
        <taxon>Paracoccaceae</taxon>
        <taxon>Albimonas</taxon>
    </lineage>
</organism>